<dbReference type="AlphaFoldDB" id="A0A2S6MZM1"/>
<evidence type="ECO:0000313" key="5">
    <source>
        <dbReference type="Proteomes" id="UP000239089"/>
    </source>
</evidence>
<dbReference type="SUPFAM" id="SSF46565">
    <property type="entry name" value="Chaperone J-domain"/>
    <property type="match status" value="1"/>
</dbReference>
<evidence type="ECO:0000313" key="4">
    <source>
        <dbReference type="EMBL" id="PPQ27802.1"/>
    </source>
</evidence>
<accession>A0A2S6MZM1</accession>
<comment type="similarity">
    <text evidence="3">Belongs to the gas vesicle GvpF/GvpL family.</text>
</comment>
<dbReference type="OrthoDB" id="7867718at2"/>
<keyword evidence="1" id="KW-0304">Gas vesicle</keyword>
<sequence length="336" mass="35904">MTACRFYALTDETTAARLESEIARLKPGGLFVLRAADLAAIVGPAPRAPLIGLSRKALAQQMVAFQQCLEGLMPFGPVLPAAFQAHFADGAMAEAFLIGHEKRLAGALRDFGAKRQFQVTVSWTPEAMLRRLAQNPALAETLSAKISASVSRGAAIQALMETYRAELSRTFEALLRAASLDCMILPGLDADAVVNATVLIEPERESLLDAAVKAIDAHASEALRIRMAGPLPACAFASIRLDMPPAETIARACRRLDVDRMALEPELKAAYHARMRASHPDVSPEGVAPDTEAKAAYELLAQLRAAELAVQSSGKRASGPIPTMQLLRADMLSLVA</sequence>
<name>A0A2S6MZM1_9HYPH</name>
<dbReference type="GO" id="GO:0031412">
    <property type="term" value="P:gas vesicle organization"/>
    <property type="evidence" value="ECO:0007669"/>
    <property type="project" value="InterPro"/>
</dbReference>
<keyword evidence="5" id="KW-1185">Reference proteome</keyword>
<dbReference type="Pfam" id="PF06386">
    <property type="entry name" value="GvpL_GvpF"/>
    <property type="match status" value="1"/>
</dbReference>
<dbReference type="InterPro" id="IPR036869">
    <property type="entry name" value="J_dom_sf"/>
</dbReference>
<comment type="subcellular location">
    <subcellularLocation>
        <location evidence="2">Gas vesicle</location>
    </subcellularLocation>
</comment>
<dbReference type="InterPro" id="IPR009430">
    <property type="entry name" value="GvpL/GvpF"/>
</dbReference>
<proteinExistence type="inferred from homology"/>
<organism evidence="4 5">
    <name type="scientific">Rhodoblastus sphagnicola</name>
    <dbReference type="NCBI Taxonomy" id="333368"/>
    <lineage>
        <taxon>Bacteria</taxon>
        <taxon>Pseudomonadati</taxon>
        <taxon>Pseudomonadota</taxon>
        <taxon>Alphaproteobacteria</taxon>
        <taxon>Hyphomicrobiales</taxon>
        <taxon>Rhodoblastaceae</taxon>
        <taxon>Rhodoblastus</taxon>
    </lineage>
</organism>
<dbReference type="PANTHER" id="PTHR36852:SF1">
    <property type="entry name" value="PROTEIN GVPL 2"/>
    <property type="match status" value="1"/>
</dbReference>
<dbReference type="EMBL" id="NHSJ01000120">
    <property type="protein sequence ID" value="PPQ27802.1"/>
    <property type="molecule type" value="Genomic_DNA"/>
</dbReference>
<protein>
    <recommendedName>
        <fullName evidence="6">J domain-containing protein</fullName>
    </recommendedName>
</protein>
<dbReference type="RefSeq" id="WP_104509455.1">
    <property type="nucleotide sequence ID" value="NZ_JACIGC010000035.1"/>
</dbReference>
<comment type="caution">
    <text evidence="4">The sequence shown here is derived from an EMBL/GenBank/DDBJ whole genome shotgun (WGS) entry which is preliminary data.</text>
</comment>
<reference evidence="4 5" key="1">
    <citation type="journal article" date="2018" name="Arch. Microbiol.">
        <title>New insights into the metabolic potential of the phototrophic purple bacterium Rhodopila globiformis DSM 161(T) from its draft genome sequence and evidence for a vanadium-dependent nitrogenase.</title>
        <authorList>
            <person name="Imhoff J.F."/>
            <person name="Rahn T."/>
            <person name="Kunzel S."/>
            <person name="Neulinger S.C."/>
        </authorList>
    </citation>
    <scope>NUCLEOTIDE SEQUENCE [LARGE SCALE GENOMIC DNA]</scope>
    <source>
        <strain evidence="4 5">DSM 16996</strain>
    </source>
</reference>
<dbReference type="GO" id="GO:0031411">
    <property type="term" value="C:gas vesicle"/>
    <property type="evidence" value="ECO:0007669"/>
    <property type="project" value="UniProtKB-SubCell"/>
</dbReference>
<gene>
    <name evidence="4" type="ORF">CCR94_19245</name>
</gene>
<evidence type="ECO:0000256" key="3">
    <source>
        <dbReference type="ARBA" id="ARBA00035643"/>
    </source>
</evidence>
<dbReference type="Proteomes" id="UP000239089">
    <property type="component" value="Unassembled WGS sequence"/>
</dbReference>
<evidence type="ECO:0000256" key="1">
    <source>
        <dbReference type="ARBA" id="ARBA00022987"/>
    </source>
</evidence>
<evidence type="ECO:0000256" key="2">
    <source>
        <dbReference type="ARBA" id="ARBA00035108"/>
    </source>
</evidence>
<dbReference type="PANTHER" id="PTHR36852">
    <property type="entry name" value="PROTEIN GVPL 2"/>
    <property type="match status" value="1"/>
</dbReference>
<evidence type="ECO:0008006" key="6">
    <source>
        <dbReference type="Google" id="ProtNLM"/>
    </source>
</evidence>